<dbReference type="InterPro" id="IPR001279">
    <property type="entry name" value="Metallo-B-lactamas"/>
</dbReference>
<dbReference type="SUPFAM" id="SSF56281">
    <property type="entry name" value="Metallo-hydrolase/oxidoreductase"/>
    <property type="match status" value="1"/>
</dbReference>
<keyword evidence="3" id="KW-1185">Reference proteome</keyword>
<evidence type="ECO:0000259" key="1">
    <source>
        <dbReference type="SMART" id="SM00849"/>
    </source>
</evidence>
<comment type="caution">
    <text evidence="2">The sequence shown here is derived from an EMBL/GenBank/DDBJ whole genome shotgun (WGS) entry which is preliminary data.</text>
</comment>
<dbReference type="PANTHER" id="PTHR42951">
    <property type="entry name" value="METALLO-BETA-LACTAMASE DOMAIN-CONTAINING"/>
    <property type="match status" value="1"/>
</dbReference>
<dbReference type="PANTHER" id="PTHR42951:SF17">
    <property type="entry name" value="METALLO-BETA-LACTAMASE DOMAIN-CONTAINING PROTEIN"/>
    <property type="match status" value="1"/>
</dbReference>
<feature type="domain" description="Metallo-beta-lactamase" evidence="1">
    <location>
        <begin position="36"/>
        <end position="201"/>
    </location>
</feature>
<accession>A0ABR8UN64</accession>
<dbReference type="SMART" id="SM00849">
    <property type="entry name" value="Lactamase_B"/>
    <property type="match status" value="1"/>
</dbReference>
<dbReference type="InterPro" id="IPR036866">
    <property type="entry name" value="RibonucZ/Hydroxyglut_hydro"/>
</dbReference>
<organism evidence="2 3">
    <name type="scientific">Arthrobacter gallicola</name>
    <dbReference type="NCBI Taxonomy" id="2762225"/>
    <lineage>
        <taxon>Bacteria</taxon>
        <taxon>Bacillati</taxon>
        <taxon>Actinomycetota</taxon>
        <taxon>Actinomycetes</taxon>
        <taxon>Micrococcales</taxon>
        <taxon>Micrococcaceae</taxon>
        <taxon>Arthrobacter</taxon>
    </lineage>
</organism>
<dbReference type="Gene3D" id="3.60.15.10">
    <property type="entry name" value="Ribonuclease Z/Hydroxyacylglutathione hydrolase-like"/>
    <property type="match status" value="1"/>
</dbReference>
<sequence length="220" mass="22538">MSEQIGGRGAQLPVQDVVREVVIPAGVAGPDQLIMDVRCYAVAQPEGIVVIDTGMPDADAGIAAAIEALGGGWSDVRDIVLTHLHMDHVGSLFAVAERAPHAAIYAGGPDSPDIRAPRHVSPIGEGAMVQDLEILATPGHTPGHISLFHEGTGTLFVGDAAASSHGHVIRGPGAFMSDAGQAEQSLERIAGLGPERILFAHGAEVESPADALSTMIGGPH</sequence>
<evidence type="ECO:0000313" key="2">
    <source>
        <dbReference type="EMBL" id="MBD7994002.1"/>
    </source>
</evidence>
<dbReference type="Pfam" id="PF00753">
    <property type="entry name" value="Lactamase_B"/>
    <property type="match status" value="1"/>
</dbReference>
<protein>
    <submittedName>
        <fullName evidence="2">MBL fold metallo-hydrolase</fullName>
    </submittedName>
</protein>
<proteinExistence type="predicted"/>
<name>A0ABR8UN64_9MICC</name>
<dbReference type="Proteomes" id="UP000609874">
    <property type="component" value="Unassembled WGS sequence"/>
</dbReference>
<dbReference type="InterPro" id="IPR050855">
    <property type="entry name" value="NDM-1-like"/>
</dbReference>
<gene>
    <name evidence="2" type="ORF">H9639_01650</name>
</gene>
<dbReference type="EMBL" id="JACSQD010000001">
    <property type="protein sequence ID" value="MBD7994002.1"/>
    <property type="molecule type" value="Genomic_DNA"/>
</dbReference>
<dbReference type="RefSeq" id="WP_191806397.1">
    <property type="nucleotide sequence ID" value="NZ_JACSQD010000001.1"/>
</dbReference>
<reference evidence="2 3" key="1">
    <citation type="submission" date="2020-08" db="EMBL/GenBank/DDBJ databases">
        <title>A Genomic Blueprint of the Chicken Gut Microbiome.</title>
        <authorList>
            <person name="Gilroy R."/>
            <person name="Ravi A."/>
            <person name="Getino M."/>
            <person name="Pursley I."/>
            <person name="Horton D.L."/>
            <person name="Alikhan N.-F."/>
            <person name="Baker D."/>
            <person name="Gharbi K."/>
            <person name="Hall N."/>
            <person name="Watson M."/>
            <person name="Adriaenssens E.M."/>
            <person name="Foster-Nyarko E."/>
            <person name="Jarju S."/>
            <person name="Secka A."/>
            <person name="Antonio M."/>
            <person name="Oren A."/>
            <person name="Chaudhuri R."/>
            <person name="La Ragione R.M."/>
            <person name="Hildebrand F."/>
            <person name="Pallen M.J."/>
        </authorList>
    </citation>
    <scope>NUCLEOTIDE SEQUENCE [LARGE SCALE GENOMIC DNA]</scope>
    <source>
        <strain evidence="2 3">Sa2CUA1</strain>
    </source>
</reference>
<evidence type="ECO:0000313" key="3">
    <source>
        <dbReference type="Proteomes" id="UP000609874"/>
    </source>
</evidence>